<keyword evidence="2" id="KW-0472">Membrane</keyword>
<evidence type="ECO:0000313" key="4">
    <source>
        <dbReference type="Proteomes" id="UP000609346"/>
    </source>
</evidence>
<evidence type="ECO:0000256" key="1">
    <source>
        <dbReference type="SAM" id="MobiDB-lite"/>
    </source>
</evidence>
<accession>A0ABR8MRR5</accession>
<keyword evidence="2" id="KW-0812">Transmembrane</keyword>
<sequence>MEKLIEFLIKNIYIVIVVGGFLLSAISKMKGNNNRQPRQMPPFGSGERPSVPSPVYSAPENQPSAGRRVWEDDEEEEEEGEYSPYAASSPSPAPVEQRPMSPVVQTVTPAPRRQPMIAAADKPSIEASDSSDNTSPELSAATLRQAIIWSEVLGPPRAKRPYRSK</sequence>
<feature type="region of interest" description="Disordered" evidence="1">
    <location>
        <begin position="33"/>
        <end position="139"/>
    </location>
</feature>
<comment type="caution">
    <text evidence="3">The sequence shown here is derived from an EMBL/GenBank/DDBJ whole genome shotgun (WGS) entry which is preliminary data.</text>
</comment>
<dbReference type="EMBL" id="JACXZA010000001">
    <property type="protein sequence ID" value="MBD3917956.1"/>
    <property type="molecule type" value="Genomic_DNA"/>
</dbReference>
<keyword evidence="4" id="KW-1185">Reference proteome</keyword>
<gene>
    <name evidence="3" type="ORF">H8B09_04255</name>
</gene>
<evidence type="ECO:0000313" key="3">
    <source>
        <dbReference type="EMBL" id="MBD3917956.1"/>
    </source>
</evidence>
<name>A0ABR8MRR5_9BACL</name>
<dbReference type="Proteomes" id="UP000609346">
    <property type="component" value="Unassembled WGS sequence"/>
</dbReference>
<feature type="compositionally biased region" description="Polar residues" evidence="1">
    <location>
        <begin position="127"/>
        <end position="137"/>
    </location>
</feature>
<organism evidence="3 4">
    <name type="scientific">Paenibacillus terricola</name>
    <dbReference type="NCBI Taxonomy" id="2763503"/>
    <lineage>
        <taxon>Bacteria</taxon>
        <taxon>Bacillati</taxon>
        <taxon>Bacillota</taxon>
        <taxon>Bacilli</taxon>
        <taxon>Bacillales</taxon>
        <taxon>Paenibacillaceae</taxon>
        <taxon>Paenibacillus</taxon>
    </lineage>
</organism>
<keyword evidence="2" id="KW-1133">Transmembrane helix</keyword>
<evidence type="ECO:0000256" key="2">
    <source>
        <dbReference type="SAM" id="Phobius"/>
    </source>
</evidence>
<protein>
    <submittedName>
        <fullName evidence="3">Uncharacterized protein</fullName>
    </submittedName>
</protein>
<reference evidence="3 4" key="1">
    <citation type="submission" date="2020-09" db="EMBL/GenBank/DDBJ databases">
        <title>Paenibacillus sp. strain PR3 16S rRNA gene Genome sequencing and assembly.</title>
        <authorList>
            <person name="Kim J."/>
        </authorList>
    </citation>
    <scope>NUCLEOTIDE SEQUENCE [LARGE SCALE GENOMIC DNA]</scope>
    <source>
        <strain evidence="3 4">PR3</strain>
    </source>
</reference>
<feature type="transmembrane region" description="Helical" evidence="2">
    <location>
        <begin position="12"/>
        <end position="29"/>
    </location>
</feature>
<feature type="compositionally biased region" description="Acidic residues" evidence="1">
    <location>
        <begin position="71"/>
        <end position="81"/>
    </location>
</feature>
<proteinExistence type="predicted"/>
<dbReference type="RefSeq" id="WP_191202206.1">
    <property type="nucleotide sequence ID" value="NZ_JACXZA010000001.1"/>
</dbReference>